<dbReference type="InterPro" id="IPR006086">
    <property type="entry name" value="XPG-I_dom"/>
</dbReference>
<evidence type="ECO:0000256" key="10">
    <source>
        <dbReference type="ARBA" id="ARBA00023242"/>
    </source>
</evidence>
<dbReference type="CDD" id="cd09901">
    <property type="entry name" value="H3TH_FEN1-like"/>
    <property type="match status" value="1"/>
</dbReference>
<accession>A0A4D9D213</accession>
<dbReference type="Gene3D" id="1.10.150.20">
    <property type="entry name" value="5' to 3' exonuclease, C-terminal subdomain"/>
    <property type="match status" value="1"/>
</dbReference>
<evidence type="ECO:0000256" key="8">
    <source>
        <dbReference type="ARBA" id="ARBA00022842"/>
    </source>
</evidence>
<dbReference type="InterPro" id="IPR019974">
    <property type="entry name" value="XPG_CS"/>
</dbReference>
<feature type="compositionally biased region" description="Basic and acidic residues" evidence="11">
    <location>
        <begin position="475"/>
        <end position="484"/>
    </location>
</feature>
<evidence type="ECO:0000256" key="1">
    <source>
        <dbReference type="ARBA" id="ARBA00001946"/>
    </source>
</evidence>
<evidence type="ECO:0000313" key="13">
    <source>
        <dbReference type="EMBL" id="TFJ85771.1"/>
    </source>
</evidence>
<proteinExistence type="predicted"/>
<dbReference type="SMART" id="SM00484">
    <property type="entry name" value="XPGI"/>
    <property type="match status" value="1"/>
</dbReference>
<evidence type="ECO:0000256" key="5">
    <source>
        <dbReference type="ARBA" id="ARBA00022759"/>
    </source>
</evidence>
<keyword evidence="9" id="KW-0234">DNA repair</keyword>
<feature type="region of interest" description="Disordered" evidence="11">
    <location>
        <begin position="447"/>
        <end position="697"/>
    </location>
</feature>
<evidence type="ECO:0000256" key="7">
    <source>
        <dbReference type="ARBA" id="ARBA00022801"/>
    </source>
</evidence>
<keyword evidence="8" id="KW-0460">Magnesium</keyword>
<reference evidence="13 14" key="1">
    <citation type="submission" date="2019-01" db="EMBL/GenBank/DDBJ databases">
        <title>Nuclear Genome Assembly of the Microalgal Biofuel strain Nannochloropsis salina CCMP1776.</title>
        <authorList>
            <person name="Hovde B."/>
        </authorList>
    </citation>
    <scope>NUCLEOTIDE SEQUENCE [LARGE SCALE GENOMIC DNA]</scope>
    <source>
        <strain evidence="13 14">CCMP1776</strain>
    </source>
</reference>
<feature type="compositionally biased region" description="Polar residues" evidence="11">
    <location>
        <begin position="617"/>
        <end position="628"/>
    </location>
</feature>
<dbReference type="InterPro" id="IPR006084">
    <property type="entry name" value="XPG/Rad2"/>
</dbReference>
<dbReference type="CDD" id="cd09857">
    <property type="entry name" value="PIN_EXO1"/>
    <property type="match status" value="1"/>
</dbReference>
<dbReference type="OrthoDB" id="26491at2759"/>
<dbReference type="GO" id="GO:0003677">
    <property type="term" value="F:DNA binding"/>
    <property type="evidence" value="ECO:0007669"/>
    <property type="project" value="InterPro"/>
</dbReference>
<keyword evidence="4" id="KW-0479">Metal-binding</keyword>
<dbReference type="InterPro" id="IPR036279">
    <property type="entry name" value="5-3_exonuclease_C_sf"/>
</dbReference>
<dbReference type="PANTHER" id="PTHR11081">
    <property type="entry name" value="FLAP ENDONUCLEASE FAMILY MEMBER"/>
    <property type="match status" value="1"/>
</dbReference>
<keyword evidence="3" id="KW-0540">Nuclease</keyword>
<dbReference type="PROSITE" id="PS00842">
    <property type="entry name" value="XPG_2"/>
    <property type="match status" value="1"/>
</dbReference>
<keyword evidence="14" id="KW-1185">Reference proteome</keyword>
<dbReference type="GO" id="GO:0017108">
    <property type="term" value="F:5'-flap endonuclease activity"/>
    <property type="evidence" value="ECO:0007669"/>
    <property type="project" value="TreeGrafter"/>
</dbReference>
<dbReference type="FunFam" id="1.10.150.20:FF:000011">
    <property type="entry name" value="exonuclease 1"/>
    <property type="match status" value="1"/>
</dbReference>
<dbReference type="PANTHER" id="PTHR11081:SF9">
    <property type="entry name" value="FLAP ENDONUCLEASE 1"/>
    <property type="match status" value="1"/>
</dbReference>
<dbReference type="Proteomes" id="UP000355283">
    <property type="component" value="Unassembled WGS sequence"/>
</dbReference>
<comment type="subcellular location">
    <subcellularLocation>
        <location evidence="2">Nucleus</location>
    </subcellularLocation>
</comment>
<sequence length="898" mass="97867">MERIRILQENGITPFMVFDGASIPAKRDLHLSRRAARTEARAKALAVHEEGQIGQARTLFQKAVIITHEMAYELIKCLQEANVRYMVAPYEADAQLAYLARKGVVDLVISEDSDTLPYGCPRVLFKLDKEGRAQEIERRNLALNEDYDFEGWTENMFLDMCLLAGCDYLPNLPGLGIKTAHKLVRQHRTYKKVLGALATPGGKEMAVPGDYMERFARARLTFRHHYVYDPEDGGIVPLTPFTPAHLELDLSFLGPRHAPELARAVAEGRLNPDTLQAYAGSEGERPGLPCRGDRKDEEEGGGAGRREHQGRGGEVGLRMEGVEQHVHIQPAWSESRGREGGKERGKECLAAVSVKTQTIGGRSLFWMQRSAEEEADMVRRASKERVEKAMAAVEGRLARGQAPTGKGEEEGGQAGERRGSGVTGADEESLGMGVRGSATQGMVLHGHAGRERDRAPSPGGHLGRGKRKQETAGAGDDREARESEAWEAQEAGTRGCKVGKAESTYFPRRPLAPLRLGSSSNAPSGPPSLPFPASRPSQTLHATESDAHVEPSPSIQDAREALSRWEEAERLRRESVAASGRSVSGETVTKRARSAGGGRQTGSGTGAKGLLPPMTTAEFQSPMVNDSMETVRRRQRRRRGLDMVASRVTATASHPAAPRHTPLSESQPHSPQGERGLARQGTPTGAEERAAGGFQLPHATSLLLQSAIPSSTSACSPSRHTEFVPPFSQPFALRINSKGQKGPLAWAADAGSVGDEWRPRQQRGEEEQELLGAHHDFWNPSDGRDRGAFLPQPGTPFLPHHGHENMVEVFQGGGRRAQYRPSWESRSVLDAFSSSSSLSHDLHRLQGQPPFQRFQDPSLGVHVAGSPPRRVSPSDPPPIPSGGPRFLSRRAQEDLEVE</sequence>
<dbReference type="GO" id="GO:0006281">
    <property type="term" value="P:DNA repair"/>
    <property type="evidence" value="ECO:0007669"/>
    <property type="project" value="UniProtKB-KW"/>
</dbReference>
<dbReference type="GO" id="GO:0046872">
    <property type="term" value="F:metal ion binding"/>
    <property type="evidence" value="ECO:0007669"/>
    <property type="project" value="UniProtKB-KW"/>
</dbReference>
<evidence type="ECO:0000313" key="14">
    <source>
        <dbReference type="Proteomes" id="UP000355283"/>
    </source>
</evidence>
<comment type="cofactor">
    <cofactor evidence="1">
        <name>Mg(2+)</name>
        <dbReference type="ChEBI" id="CHEBI:18420"/>
    </cofactor>
</comment>
<keyword evidence="7" id="KW-0378">Hydrolase</keyword>
<dbReference type="GO" id="GO:0005634">
    <property type="term" value="C:nucleus"/>
    <property type="evidence" value="ECO:0007669"/>
    <property type="project" value="UniProtKB-SubCell"/>
</dbReference>
<evidence type="ECO:0000256" key="11">
    <source>
        <dbReference type="SAM" id="MobiDB-lite"/>
    </source>
</evidence>
<dbReference type="EMBL" id="SDOX01000011">
    <property type="protein sequence ID" value="TFJ85771.1"/>
    <property type="molecule type" value="Genomic_DNA"/>
</dbReference>
<dbReference type="InterPro" id="IPR008918">
    <property type="entry name" value="HhH2"/>
</dbReference>
<dbReference type="SMART" id="SM00279">
    <property type="entry name" value="HhH2"/>
    <property type="match status" value="1"/>
</dbReference>
<evidence type="ECO:0000256" key="6">
    <source>
        <dbReference type="ARBA" id="ARBA00022763"/>
    </source>
</evidence>
<evidence type="ECO:0000256" key="2">
    <source>
        <dbReference type="ARBA" id="ARBA00004123"/>
    </source>
</evidence>
<evidence type="ECO:0000256" key="9">
    <source>
        <dbReference type="ARBA" id="ARBA00023204"/>
    </source>
</evidence>
<dbReference type="PRINTS" id="PR00853">
    <property type="entry name" value="XPGRADSUPER"/>
</dbReference>
<organism evidence="13 14">
    <name type="scientific">Nannochloropsis salina CCMP1776</name>
    <dbReference type="NCBI Taxonomy" id="1027361"/>
    <lineage>
        <taxon>Eukaryota</taxon>
        <taxon>Sar</taxon>
        <taxon>Stramenopiles</taxon>
        <taxon>Ochrophyta</taxon>
        <taxon>Eustigmatophyceae</taxon>
        <taxon>Eustigmatales</taxon>
        <taxon>Monodopsidaceae</taxon>
        <taxon>Microchloropsis</taxon>
        <taxon>Microchloropsis salina</taxon>
    </lineage>
</organism>
<feature type="compositionally biased region" description="Gly residues" evidence="11">
    <location>
        <begin position="595"/>
        <end position="607"/>
    </location>
</feature>
<dbReference type="InterPro" id="IPR029060">
    <property type="entry name" value="PIN-like_dom_sf"/>
</dbReference>
<evidence type="ECO:0000256" key="3">
    <source>
        <dbReference type="ARBA" id="ARBA00022722"/>
    </source>
</evidence>
<keyword evidence="6" id="KW-0227">DNA damage</keyword>
<feature type="domain" description="XPG-I" evidence="12">
    <location>
        <begin position="79"/>
        <end position="149"/>
    </location>
</feature>
<dbReference type="InterPro" id="IPR044752">
    <property type="entry name" value="PIN-like_EXO1"/>
</dbReference>
<dbReference type="Gene3D" id="3.40.50.1010">
    <property type="entry name" value="5'-nuclease"/>
    <property type="match status" value="1"/>
</dbReference>
<feature type="region of interest" description="Disordered" evidence="11">
    <location>
        <begin position="394"/>
        <end position="434"/>
    </location>
</feature>
<gene>
    <name evidence="13" type="ORF">NSK_003275</name>
</gene>
<keyword evidence="5" id="KW-0255">Endonuclease</keyword>
<feature type="region of interest" description="Disordered" evidence="11">
    <location>
        <begin position="277"/>
        <end position="315"/>
    </location>
</feature>
<dbReference type="Pfam" id="PF00867">
    <property type="entry name" value="XPG_I"/>
    <property type="match status" value="1"/>
</dbReference>
<feature type="compositionally biased region" description="Basic and acidic residues" evidence="11">
    <location>
        <begin position="755"/>
        <end position="765"/>
    </location>
</feature>
<evidence type="ECO:0000259" key="12">
    <source>
        <dbReference type="SMART" id="SM00484"/>
    </source>
</evidence>
<evidence type="ECO:0000256" key="4">
    <source>
        <dbReference type="ARBA" id="ARBA00022723"/>
    </source>
</evidence>
<comment type="caution">
    <text evidence="13">The sequence shown here is derived from an EMBL/GenBank/DDBJ whole genome shotgun (WGS) entry which is preliminary data.</text>
</comment>
<feature type="region of interest" description="Disordered" evidence="11">
    <location>
        <begin position="739"/>
        <end position="802"/>
    </location>
</feature>
<feature type="compositionally biased region" description="Basic and acidic residues" evidence="11">
    <location>
        <begin position="772"/>
        <end position="787"/>
    </location>
</feature>
<dbReference type="AlphaFoldDB" id="A0A4D9D213"/>
<feature type="region of interest" description="Disordered" evidence="11">
    <location>
        <begin position="840"/>
        <end position="898"/>
    </location>
</feature>
<dbReference type="SUPFAM" id="SSF88723">
    <property type="entry name" value="PIN domain-like"/>
    <property type="match status" value="1"/>
</dbReference>
<keyword evidence="10" id="KW-0539">Nucleus</keyword>
<feature type="compositionally biased region" description="Basic and acidic residues" evidence="11">
    <location>
        <begin position="557"/>
        <end position="575"/>
    </location>
</feature>
<protein>
    <recommendedName>
        <fullName evidence="12">XPG-I domain-containing protein</fullName>
    </recommendedName>
</protein>
<name>A0A4D9D213_9STRA</name>
<dbReference type="SUPFAM" id="SSF47807">
    <property type="entry name" value="5' to 3' exonuclease, C-terminal subdomain"/>
    <property type="match status" value="1"/>
</dbReference>